<dbReference type="FunFam" id="1.10.1200.10:FF:000007">
    <property type="entry name" value="Probable polyketide synthase pks17"/>
    <property type="match status" value="2"/>
</dbReference>
<accession>A0A372ZPH0</accession>
<evidence type="ECO:0000256" key="3">
    <source>
        <dbReference type="ARBA" id="ARBA00022553"/>
    </source>
</evidence>
<dbReference type="GO" id="GO:0033068">
    <property type="term" value="P:macrolide biosynthetic process"/>
    <property type="evidence" value="ECO:0007669"/>
    <property type="project" value="UniProtKB-ARBA"/>
</dbReference>
<evidence type="ECO:0000259" key="11">
    <source>
        <dbReference type="PROSITE" id="PS52004"/>
    </source>
</evidence>
<dbReference type="InterPro" id="IPR049900">
    <property type="entry name" value="PKS_mFAS_DH"/>
</dbReference>
<dbReference type="FunFam" id="3.40.366.10:FF:000002">
    <property type="entry name" value="Probable polyketide synthase 2"/>
    <property type="match status" value="2"/>
</dbReference>
<dbReference type="PANTHER" id="PTHR43775">
    <property type="entry name" value="FATTY ACID SYNTHASE"/>
    <property type="match status" value="1"/>
</dbReference>
<dbReference type="Pfam" id="PF00698">
    <property type="entry name" value="Acyl_transf_1"/>
    <property type="match status" value="2"/>
</dbReference>
<dbReference type="Gene3D" id="3.40.50.11460">
    <property type="match status" value="1"/>
</dbReference>
<dbReference type="SUPFAM" id="SSF56801">
    <property type="entry name" value="Acetyl-CoA synthetase-like"/>
    <property type="match status" value="1"/>
</dbReference>
<dbReference type="Pfam" id="PF13193">
    <property type="entry name" value="AMP-binding_C"/>
    <property type="match status" value="1"/>
</dbReference>
<evidence type="ECO:0000256" key="4">
    <source>
        <dbReference type="ARBA" id="ARBA00022679"/>
    </source>
</evidence>
<organism evidence="13 14">
    <name type="scientific">Kitasatospora xanthocidica</name>
    <dbReference type="NCBI Taxonomy" id="83382"/>
    <lineage>
        <taxon>Bacteria</taxon>
        <taxon>Bacillati</taxon>
        <taxon>Actinomycetota</taxon>
        <taxon>Actinomycetes</taxon>
        <taxon>Kitasatosporales</taxon>
        <taxon>Streptomycetaceae</taxon>
        <taxon>Kitasatospora</taxon>
    </lineage>
</organism>
<dbReference type="PANTHER" id="PTHR43775:SF51">
    <property type="entry name" value="INACTIVE PHENOLPHTHIOCEROL SYNTHESIS POLYKETIDE SYNTHASE TYPE I PKS1-RELATED"/>
    <property type="match status" value="1"/>
</dbReference>
<keyword evidence="3" id="KW-0597">Phosphoprotein</keyword>
<dbReference type="SMART" id="SM00826">
    <property type="entry name" value="PKS_DH"/>
    <property type="match status" value="2"/>
</dbReference>
<dbReference type="InterPro" id="IPR014030">
    <property type="entry name" value="Ketoacyl_synth_N"/>
</dbReference>
<feature type="active site" description="Proton donor; for dehydratase activity" evidence="9">
    <location>
        <position position="3889"/>
    </location>
</feature>
<dbReference type="CDD" id="cd00833">
    <property type="entry name" value="PKS"/>
    <property type="match status" value="2"/>
</dbReference>
<dbReference type="InterPro" id="IPR020806">
    <property type="entry name" value="PKS_PP-bd"/>
</dbReference>
<keyword evidence="7" id="KW-0511">Multifunctional enzyme</keyword>
<dbReference type="Gene3D" id="3.40.50.720">
    <property type="entry name" value="NAD(P)-binding Rossmann-like Domain"/>
    <property type="match status" value="3"/>
</dbReference>
<dbReference type="Gene3D" id="1.10.1200.10">
    <property type="entry name" value="ACP-like"/>
    <property type="match status" value="3"/>
</dbReference>
<evidence type="ECO:0000256" key="2">
    <source>
        <dbReference type="ARBA" id="ARBA00022450"/>
    </source>
</evidence>
<evidence type="ECO:0000256" key="7">
    <source>
        <dbReference type="ARBA" id="ARBA00023268"/>
    </source>
</evidence>
<dbReference type="Pfam" id="PF08659">
    <property type="entry name" value="KR"/>
    <property type="match status" value="3"/>
</dbReference>
<dbReference type="Gene3D" id="3.30.300.30">
    <property type="match status" value="1"/>
</dbReference>
<dbReference type="Gene3D" id="3.40.50.12780">
    <property type="entry name" value="N-terminal domain of ligase-like"/>
    <property type="match status" value="1"/>
</dbReference>
<name>A0A372ZPH0_9ACTN</name>
<dbReference type="InterPro" id="IPR006162">
    <property type="entry name" value="Ppantetheine_attach_site"/>
</dbReference>
<dbReference type="PROSITE" id="PS00012">
    <property type="entry name" value="PHOSPHOPANTETHEINE"/>
    <property type="match status" value="2"/>
</dbReference>
<dbReference type="Gene3D" id="3.40.47.10">
    <property type="match status" value="2"/>
</dbReference>
<dbReference type="GO" id="GO:0004315">
    <property type="term" value="F:3-oxoacyl-[acyl-carrier-protein] synthase activity"/>
    <property type="evidence" value="ECO:0007669"/>
    <property type="project" value="InterPro"/>
</dbReference>
<dbReference type="InterPro" id="IPR020845">
    <property type="entry name" value="AMP-binding_CS"/>
</dbReference>
<dbReference type="Pfam" id="PF00501">
    <property type="entry name" value="AMP-binding"/>
    <property type="match status" value="1"/>
</dbReference>
<dbReference type="SUPFAM" id="SSF47336">
    <property type="entry name" value="ACP-like"/>
    <property type="match status" value="3"/>
</dbReference>
<dbReference type="InterPro" id="IPR001227">
    <property type="entry name" value="Ac_transferase_dom_sf"/>
</dbReference>
<dbReference type="InterPro" id="IPR020807">
    <property type="entry name" value="PKS_DH"/>
</dbReference>
<dbReference type="PROSITE" id="PS00606">
    <property type="entry name" value="KS3_1"/>
    <property type="match status" value="2"/>
</dbReference>
<dbReference type="InterPro" id="IPR016036">
    <property type="entry name" value="Malonyl_transacylase_ACP-bd"/>
</dbReference>
<feature type="domain" description="Carrier" evidence="10">
    <location>
        <begin position="967"/>
        <end position="1044"/>
    </location>
</feature>
<dbReference type="Proteomes" id="UP000263377">
    <property type="component" value="Unassembled WGS sequence"/>
</dbReference>
<dbReference type="InterPro" id="IPR014043">
    <property type="entry name" value="Acyl_transferase_dom"/>
</dbReference>
<gene>
    <name evidence="13" type="ORF">DR950_07305</name>
</gene>
<dbReference type="Pfam" id="PF16197">
    <property type="entry name" value="KAsynt_C_assoc"/>
    <property type="match status" value="2"/>
</dbReference>
<dbReference type="SMART" id="SM00823">
    <property type="entry name" value="PKS_PP"/>
    <property type="match status" value="3"/>
</dbReference>
<dbReference type="InterPro" id="IPR045851">
    <property type="entry name" value="AMP-bd_C_sf"/>
</dbReference>
<keyword evidence="2" id="KW-0596">Phosphopantetheine</keyword>
<dbReference type="PROSITE" id="PS00455">
    <property type="entry name" value="AMP_BINDING"/>
    <property type="match status" value="1"/>
</dbReference>
<dbReference type="Pfam" id="PF14765">
    <property type="entry name" value="PS-DH"/>
    <property type="match status" value="2"/>
</dbReference>
<dbReference type="PROSITE" id="PS52004">
    <property type="entry name" value="KS3_2"/>
    <property type="match status" value="2"/>
</dbReference>
<keyword evidence="5" id="KW-0677">Repeat</keyword>
<keyword evidence="6" id="KW-0045">Antibiotic biosynthesis</keyword>
<dbReference type="Gene3D" id="3.10.129.110">
    <property type="entry name" value="Polyketide synthase dehydratase"/>
    <property type="match status" value="2"/>
</dbReference>
<dbReference type="PROSITE" id="PS52019">
    <property type="entry name" value="PKS_MFAS_DH"/>
    <property type="match status" value="2"/>
</dbReference>
<dbReference type="InterPro" id="IPR032821">
    <property type="entry name" value="PKS_assoc"/>
</dbReference>
<feature type="domain" description="PKS/mFAS DH" evidence="12">
    <location>
        <begin position="3693"/>
        <end position="3968"/>
    </location>
</feature>
<dbReference type="SUPFAM" id="SSF53901">
    <property type="entry name" value="Thiolase-like"/>
    <property type="match status" value="2"/>
</dbReference>
<dbReference type="Pfam" id="PF22953">
    <property type="entry name" value="SpnB_Rossmann"/>
    <property type="match status" value="3"/>
</dbReference>
<dbReference type="GO" id="GO:0006633">
    <property type="term" value="P:fatty acid biosynthetic process"/>
    <property type="evidence" value="ECO:0007669"/>
    <property type="project" value="InterPro"/>
</dbReference>
<evidence type="ECO:0000256" key="9">
    <source>
        <dbReference type="PROSITE-ProRule" id="PRU01363"/>
    </source>
</evidence>
<dbReference type="Pfam" id="PF00109">
    <property type="entry name" value="ketoacyl-synt"/>
    <property type="match status" value="2"/>
</dbReference>
<dbReference type="InterPro" id="IPR020841">
    <property type="entry name" value="PKS_Beta-ketoAc_synthase_dom"/>
</dbReference>
<feature type="domain" description="Ketosynthase family 3 (KS3)" evidence="11">
    <location>
        <begin position="2791"/>
        <end position="3216"/>
    </location>
</feature>
<dbReference type="SMART" id="SM00825">
    <property type="entry name" value="PKS_KS"/>
    <property type="match status" value="2"/>
</dbReference>
<evidence type="ECO:0000256" key="5">
    <source>
        <dbReference type="ARBA" id="ARBA00022737"/>
    </source>
</evidence>
<dbReference type="SUPFAM" id="SSF55048">
    <property type="entry name" value="Probable ACP-binding domain of malonyl-CoA ACP transacylase"/>
    <property type="match status" value="2"/>
</dbReference>
<evidence type="ECO:0000259" key="10">
    <source>
        <dbReference type="PROSITE" id="PS50075"/>
    </source>
</evidence>
<evidence type="ECO:0000313" key="14">
    <source>
        <dbReference type="Proteomes" id="UP000263377"/>
    </source>
</evidence>
<sequence length="4573" mass="471106">MLRTELIRPLPELLAEHARDSSDKTAFRDAVRGVTYGELHARTGRIAGHLADLRLQPGDRAAILLGNSVEVVEAYFGILRAGAIGVPLNPHATEAELTHLLDDSGARVVITDAARAAGLDALARGRADLRVIVTGEGPVPAGTLSFETLAGTDPATPARDDLGLDDPAWMLYTSGTTGRPKGVLSTQRNCLWSVAACYVPVPGLSAEDRVVWPLPLFHSLSHIACVLSVTAVGATARILDGFAARDVLEAVREESATFLAGVPTMYQQLVRAAREDGFTAPALRMCLVGGAMTTAALRRSFEEAFGAPLIDAYGSTETCGSITVNWPTGARVEGSCGLPVPGLGVRLVDVETGLDAADGEEGEVWVRGPSVMLGYHNQPEATEQALRGGWYHTGDLARRDGSGYFTITGRIKELIIRGGENIHPAEVEEVLRGVPGVADVAVVGKPHEVLGEVPVAFLVPGPGGLDPEALLAACRERLSYFKVPEELYETERIPRTASGKITRHVLLDAPARLRAAGGSHYEHLFRVDWLPLSSVPGARSAAGTWAVLGADAFGLADALGAAAHPDPAALAAAGPLPDVAVLGVGAGLRTPGPLAADVEEAVRALDGQLTAWLAEERLADTALVVVTRGAAGPGGATDLVQAALRGVVRAARVANPGRFLLVDLDAEENAADALATAVASGEPELVVRSGVALRPRAARVSAALAHGEPGARFDPCRTVLVTGADGPAAAAVAHHLVAGRGVRRILLTSPHGPADRAAAELAGRLTAAGAETTLSALDLADRDALADWLAGPGTRLNAVVHTPGAAFPGLGAALAAAVNLHELTAGTELSAFVVHTPTVGPLGTPGAPGEAAAAAFLDALAHHRSRHGLPGLALITGPADGDGRPVPPGLGRLTAQESAAAFDAAHLADHTSLLLLRLDPEGLDALAPQDVPALLRDLIDTPAGPSAPDTATAAALRRRLAGRPAADRQRELLDLVLAETAGLAGDGPDPIRPDGPFKDLGFTSATAVELRGRLTAATGLRLPATLAFDHPNPTAVAAFLVNALTGRPATAARPAPVPRTVPPAEDPVVIVGAACRLPGGVASPADLWRLVAEGTDAITPFPADRGWDLDALYDPDPAVPGTSYARHGGFLHDAGEFDAAFFGISPREALATDPQQRLLLETSWELLERAGIDPTSLKGQPVGVYAGLMYHDYATDLAEVPDGLEGYLGTGNAGSVASGRISYTLGLEGPSVTVDTACSSSLVALHLAAQALRDGECTLALAGGAAIMARPTSFVEFSRQRALSADGRARAYADGADGTAWAEGVGLVLLERLSDARRLGHEVLAVVRGSAVNQDGASNGLTAPNGPSQERVILAALANAGLTPADVDAVEGHGTGTSLGDPIEAQAVLATYGQGRPAEQPLWLGSLKSNIGHAQAAAGVAGVIKMVEALRHGVLPKSLHIDEPSTKVDWESGAVALLTEERAWPEVDRPRRAAVSSFGVSGTNAHVVLEQAPAQEPAHRAVPAGLDGEPDAGSGTPVPWLLSARSPEALRDQAERIAGFTEARPLAEAPAVARALAGSRAALERRAVVVAADRARALSGLRALAEGEATAGLVSGRAEVSGRSVFVFPGQGSQWAGMGRRLLAESAVFARALEEAAEALEPHVDWSLLDVVNQVPGAASLERVDVVQPVSFAVNVGLARLWASLGVVPDAVVGHSQGEIAAAHVAGILSLEDAAAVVALRSQAIARGLAGRGGMVSIGLPLAEVADRLPAGVEVAAVNGPSSVVVAGDPAGLDTLVVLYEEQGVRVRRIPVDYASHTAHVESIEAELAELLGSVKPQPAVVPFLSTVESRWLEGPELDAGYWYRNLRQTVRFAEAVETLAGDGFRAFVEVSAHPVLAHAVVEALEEAVQAPTVVTGTLRREDGGWDRVLLAAAELHVRGLPVDWSTTHAGAGTVRPSELPTYPFQHQRYWLRPGRSAGDLAAVGLDKAGHPLLETELRLGTEEGAVFTGRITERTLPWLADHRVGGATLLPGTALLDALAHVGHRLGAPTVEELTVSAPLVVPDGGGLDLQVHVGEAEDGRRAVRLLTRTGPGLPWHANATGTLAPEGPEPATADDLTVWPPAGARPLDTDGLYDRLTVAYGPAFHAVEAAWLADGRLYAQLRLPDTTTDTAAYGLHPALLDAALHPLGEAGLLPGADVPRLAFSWAGVRLHATGAEALRVVVTPAGPDTLTIRAADDTGAPVVDVEALTVRPVDPRGLTAGPADDAALFEVDWVPAPEAADAPADTPADWTLHGDLPEDGALPPLVVLPAGVGAPSDTVPERAHAVGHDVLRALQAWLADDRTADSRLVVVTRRGELVQEPVRGLVRTAQSENPGRFVLVEADDPADAARAVAAAPDDEPQLALRDGRRLVARLRRPAAPPAPAQDAPSPLAGGTVLVTGANGGLGRLVARHLAAVHRVAELVLLSRSAVPADLLEELAAHGTLVRAEAVDTADRTALAAVVDTLADRLTGVVHVAGIVDDGVIEALDAAKWHSVLRPKVDAAWHLHELTAGLDLAAFALYSSASGVLGGSGQGNYAAGNAFLDGLAAHRRSLGLPAVSLAWGLWAEAAGMGGRLSDTDLARMARVGTRPLSADQGLALLDAALTGEPAAVVPIRLDVTGVRTEDLPPLLRDLAPAARTPRALRRAAARTAADGAGTLARRLAGLSAADRDGLLTALVRDTAAAVLGHGSTAALDVDKAFKELGIDSLTAVELRNALGTATGLRLPATLVFNYPTPKALAAHLATELVGEEPAPAAPATPAAQAAGTEDDPIAIVAVGCRFPGGLDSGEDLWRFVAAGGDAVTGLPADRGWDLDGSYDPDPDAPGRTYVRGGGFLPGIADFDAAFFGINPREALAMDPQQRLLLEVAWETLERAGLDPTALRATPTGVFIGTHGQDYGTQGTGGAADEGYLVTGNAGSVLSGRLSYALGLEGPAITVDTACSSSLVALHLAAQALRAGECTLALAGGASVMSTLEGLVGFSRQRGLAADGRSKAFADAADGFGMSEGVGLLLLERLSDARRLGHEVLAVVRGSAVNQDGASNGLTAPNGPSQERVIRAALANARLTAADVDAVEAHGTGTPLGDPIEAHALLATYGKDRPTEQPLWLGSVKSNIGHTQAAAGAAGVIKMVEALRHGVLPQTLHIDAPSSHIDWSSGGIALLTEQRAWPEADRPRRAGVSAFGVSGTNAHVILEQAEPAGGAEPIDGAATPAGAGENVVPWVVSAASEAALRQQAARLAAFAEGQPAPDLAATARALVTARTRFTERAVAVGADRAALVAALKALAEGEAAAGLVSGRAEVSGRSVFVFPGQGSQWVGMGRRLLVESVVFAEALGEVDRALKPYVDWSLLDVVNQVPGAASLERVDVVQPVSFAVNVGLARLWASLGVVPDAVVGHSQGEIAAAHVAGILSLEDAAAVVALRSQAIARGLAGRGGMVSVGLPLAEVTGTLPDGVEVAAVNGPSSVVVAGDPAGLDTLVVAYEEQGVRVRRIAVDYASHTSHVESIEAELAELLGSVKPQPAAIPFLSTVEGRWLEGPELDAGYWYRNLRQTVRFAAAVETLAGEGFRAFVEVSAHPVLAHGIVEALEEAVQAPTVVTGTLRREDGGWDRVLLAAAELHVHGLSVDWSTAHAGAGTVRPSELPTYAFQHQRFWLEPVAATGDVTAFGVAAAEHPLLGTLVELPDGGEVFTGRLSVRSHPWLAGHAVSGTVLLPGAAFLELALRAGERTGLGRLDELVVEAPGILPERGGLQVRVTVDPATADDDRRAVHVHSRPEDAEGGGWTRHATGFLAAETAPEFGYEAWPPAGAEPVALDGFYERLAEAGYEYGDAFRGLRAAWRSGEEVFAEVALPEELTDSAGRFGLHPALLDAALQSANLGAAPVAGPGEVLLPFAWNDVALYASGATALRVHSRREGPDSVSFALTDPVGRPVGAVGALVLRPVAPERLSAARDTAAEHLYRVDWAPADLPRAADRPSGDDVLDLTRAPEGLSVPQAARALVGAALGGIQEHLAGDSAGPLAVLTAHGAGDPAAAAVRGLVRTAQLEHPGRIVLVDTDGSAVPASLVADALASGEPHVAWRDGTAVVPRLARASVQDSADGQGVLDPAGTVLVTGGTGTLGGLVARHLVESHGVRRLLLVSRRGAAAPGAAELVAGLEALGAEVEVVAADVSDRSVVDDLVRRVPAERPLTAVVHTAGALADGVFETRSAEELGEVFAPKADAAWHLHEATEGLGLAAFVLFSSGAGVFGSAGQSLYGSANGFLDGLAGWRRERGLPAVSLAWGLWAQASGLTGHLDEADRARLARGGLAAMATEEALALFDAALRSPEALLVPTRLDRDALRGQAAGGELNPLLRGLVRTPRRTASTAGAPAGDGREVLFRRLSAVGEAEQLRLLLDLVRASAAKVLGQSIDETVKPAQAFKDVGFDSLTSLRIRTSLTEATGVRLPATLVFDHPTPAAVAEHLRDRLGLAGSVAVPPVLLELDRLEQALAATAGTAGGSGAPDGLRAQVAARLEALTARWAESGEEPEAEGVDLGAASDDELFDLIDNELGLS</sequence>
<dbReference type="InterPro" id="IPR025110">
    <property type="entry name" value="AMP-bd_C"/>
</dbReference>
<dbReference type="SMART" id="SM00822">
    <property type="entry name" value="PKS_KR"/>
    <property type="match status" value="3"/>
</dbReference>
<evidence type="ECO:0000256" key="8">
    <source>
        <dbReference type="ARBA" id="ARBA00023315"/>
    </source>
</evidence>
<feature type="region of interest" description="C-terminal hotdog fold" evidence="9">
    <location>
        <begin position="3828"/>
        <end position="3968"/>
    </location>
</feature>
<feature type="active site" description="Proton acceptor; for dehydratase activity" evidence="9">
    <location>
        <position position="2003"/>
    </location>
</feature>
<evidence type="ECO:0000256" key="1">
    <source>
        <dbReference type="ARBA" id="ARBA00004792"/>
    </source>
</evidence>
<evidence type="ECO:0000313" key="13">
    <source>
        <dbReference type="EMBL" id="RGD57621.1"/>
    </source>
</evidence>
<dbReference type="InterPro" id="IPR016035">
    <property type="entry name" value="Acyl_Trfase/lysoPLipase"/>
</dbReference>
<dbReference type="RefSeq" id="WP_117486382.1">
    <property type="nucleotide sequence ID" value="NZ_QVIG01000001.1"/>
</dbReference>
<dbReference type="InterPro" id="IPR049552">
    <property type="entry name" value="PKS_DH_N"/>
</dbReference>
<dbReference type="SUPFAM" id="SSF51735">
    <property type="entry name" value="NAD(P)-binding Rossmann-fold domains"/>
    <property type="match status" value="6"/>
</dbReference>
<dbReference type="SMART" id="SM00827">
    <property type="entry name" value="PKS_AT"/>
    <property type="match status" value="2"/>
</dbReference>
<feature type="region of interest" description="N-terminal hotdog fold" evidence="9">
    <location>
        <begin position="1971"/>
        <end position="2092"/>
    </location>
</feature>
<dbReference type="Pfam" id="PF02801">
    <property type="entry name" value="Ketoacyl-synt_C"/>
    <property type="match status" value="2"/>
</dbReference>
<evidence type="ECO:0000256" key="6">
    <source>
        <dbReference type="ARBA" id="ARBA00023194"/>
    </source>
</evidence>
<dbReference type="EMBL" id="QVIG01000001">
    <property type="protein sequence ID" value="RGD57621.1"/>
    <property type="molecule type" value="Genomic_DNA"/>
</dbReference>
<dbReference type="SUPFAM" id="SSF52151">
    <property type="entry name" value="FabD/lysophospholipase-like"/>
    <property type="match status" value="2"/>
</dbReference>
<dbReference type="InterPro" id="IPR014031">
    <property type="entry name" value="Ketoacyl_synth_C"/>
</dbReference>
<keyword evidence="4" id="KW-0808">Transferase</keyword>
<dbReference type="InterPro" id="IPR049551">
    <property type="entry name" value="PKS_DH_C"/>
</dbReference>
<dbReference type="InterPro" id="IPR036291">
    <property type="entry name" value="NAD(P)-bd_dom_sf"/>
</dbReference>
<evidence type="ECO:0000259" key="12">
    <source>
        <dbReference type="PROSITE" id="PS52019"/>
    </source>
</evidence>
<feature type="domain" description="PKS/mFAS DH" evidence="12">
    <location>
        <begin position="1971"/>
        <end position="2241"/>
    </location>
</feature>
<dbReference type="CDD" id="cd08956">
    <property type="entry name" value="KR_3_FAS_SDR_x"/>
    <property type="match status" value="2"/>
</dbReference>
<dbReference type="FunFam" id="3.40.47.10:FF:000019">
    <property type="entry name" value="Polyketide synthase type I"/>
    <property type="match status" value="2"/>
</dbReference>
<dbReference type="InterPro" id="IPR016039">
    <property type="entry name" value="Thiolase-like"/>
</dbReference>
<feature type="region of interest" description="N-terminal hotdog fold" evidence="9">
    <location>
        <begin position="3693"/>
        <end position="3817"/>
    </location>
</feature>
<keyword evidence="8" id="KW-0012">Acyltransferase</keyword>
<feature type="active site" description="Proton donor; for dehydratase activity" evidence="9">
    <location>
        <position position="2163"/>
    </location>
</feature>
<dbReference type="Gene3D" id="3.30.70.3290">
    <property type="match status" value="2"/>
</dbReference>
<protein>
    <submittedName>
        <fullName evidence="13">SDR family NAD(P)-dependent oxidoreductase</fullName>
    </submittedName>
</protein>
<feature type="domain" description="Carrier" evidence="10">
    <location>
        <begin position="4412"/>
        <end position="4487"/>
    </location>
</feature>
<keyword evidence="14" id="KW-1185">Reference proteome</keyword>
<dbReference type="SMART" id="SM01294">
    <property type="entry name" value="PKS_PP_betabranch"/>
    <property type="match status" value="2"/>
</dbReference>
<dbReference type="GO" id="GO:0004312">
    <property type="term" value="F:fatty acid synthase activity"/>
    <property type="evidence" value="ECO:0007669"/>
    <property type="project" value="TreeGrafter"/>
</dbReference>
<dbReference type="Pfam" id="PF00550">
    <property type="entry name" value="PP-binding"/>
    <property type="match status" value="3"/>
</dbReference>
<feature type="region of interest" description="C-terminal hotdog fold" evidence="9">
    <location>
        <begin position="2106"/>
        <end position="2241"/>
    </location>
</feature>
<dbReference type="InterPro" id="IPR055123">
    <property type="entry name" value="SpnB-like_Rossmann"/>
</dbReference>
<dbReference type="InterPro" id="IPR042099">
    <property type="entry name" value="ANL_N_sf"/>
</dbReference>
<comment type="caution">
    <text evidence="13">The sequence shown here is derived from an EMBL/GenBank/DDBJ whole genome shotgun (WGS) entry which is preliminary data.</text>
</comment>
<dbReference type="InterPro" id="IPR057326">
    <property type="entry name" value="KR_dom"/>
</dbReference>
<dbReference type="InterPro" id="IPR050091">
    <property type="entry name" value="PKS_NRPS_Biosynth_Enz"/>
</dbReference>
<dbReference type="InterPro" id="IPR013968">
    <property type="entry name" value="PKS_KR"/>
</dbReference>
<dbReference type="InterPro" id="IPR036736">
    <property type="entry name" value="ACP-like_sf"/>
</dbReference>
<dbReference type="Pfam" id="PF21089">
    <property type="entry name" value="PKS_DH_N"/>
    <property type="match status" value="2"/>
</dbReference>
<comment type="pathway">
    <text evidence="1">Antibiotic biosynthesis.</text>
</comment>
<feature type="domain" description="Carrier" evidence="10">
    <location>
        <begin position="2694"/>
        <end position="2769"/>
    </location>
</feature>
<reference evidence="13 14" key="1">
    <citation type="submission" date="2018-08" db="EMBL/GenBank/DDBJ databases">
        <title>Diversity &amp; Physiological Properties of Lignin-Decomposing Actinobacteria from Soil.</title>
        <authorList>
            <person name="Roh S.G."/>
            <person name="Kim S.B."/>
        </authorList>
    </citation>
    <scope>NUCLEOTIDE SEQUENCE [LARGE SCALE GENOMIC DNA]</scope>
    <source>
        <strain evidence="13 14">MMS17-GH009</strain>
    </source>
</reference>
<feature type="active site" description="Proton acceptor; for dehydratase activity" evidence="9">
    <location>
        <position position="3724"/>
    </location>
</feature>
<dbReference type="InterPro" id="IPR042104">
    <property type="entry name" value="PKS_dehydratase_sf"/>
</dbReference>
<dbReference type="InterPro" id="IPR018201">
    <property type="entry name" value="Ketoacyl_synth_AS"/>
</dbReference>
<feature type="domain" description="Ketosynthase family 3 (KS3)" evidence="11">
    <location>
        <begin position="1065"/>
        <end position="1491"/>
    </location>
</feature>
<dbReference type="InterPro" id="IPR000873">
    <property type="entry name" value="AMP-dep_synth/lig_dom"/>
</dbReference>
<proteinExistence type="predicted"/>
<dbReference type="Gene3D" id="3.40.366.10">
    <property type="entry name" value="Malonyl-Coenzyme A Acyl Carrier Protein, domain 2"/>
    <property type="match status" value="2"/>
</dbReference>
<dbReference type="GO" id="GO:0031177">
    <property type="term" value="F:phosphopantetheine binding"/>
    <property type="evidence" value="ECO:0007669"/>
    <property type="project" value="InterPro"/>
</dbReference>
<dbReference type="InterPro" id="IPR009081">
    <property type="entry name" value="PP-bd_ACP"/>
</dbReference>
<dbReference type="PROSITE" id="PS50075">
    <property type="entry name" value="CARRIER"/>
    <property type="match status" value="3"/>
</dbReference>